<dbReference type="SUPFAM" id="SSF51569">
    <property type="entry name" value="Aldolase"/>
    <property type="match status" value="1"/>
</dbReference>
<proteinExistence type="predicted"/>
<feature type="domain" description="DAHP synthase ferredoxin-like" evidence="1">
    <location>
        <begin position="1"/>
        <end position="66"/>
    </location>
</feature>
<dbReference type="Gene3D" id="3.30.70.1140">
    <property type="entry name" value="Phospho-2-dehydro-3-deoxyheptonate aldolase, domain 1"/>
    <property type="match status" value="1"/>
</dbReference>
<dbReference type="RefSeq" id="WP_003785255.1">
    <property type="nucleotide sequence ID" value="NZ_CP050136.1"/>
</dbReference>
<dbReference type="Pfam" id="PF18152">
    <property type="entry name" value="DAHP_snth_FXD"/>
    <property type="match status" value="1"/>
</dbReference>
<evidence type="ECO:0000259" key="1">
    <source>
        <dbReference type="Pfam" id="PF18152"/>
    </source>
</evidence>
<protein>
    <submittedName>
        <fullName evidence="2">Phospho-2-dehydro-3-deoxyheptonate aldolase</fullName>
        <ecNumber evidence="2">2.5.1.54</ecNumber>
    </submittedName>
</protein>
<dbReference type="Gene3D" id="3.20.20.70">
    <property type="entry name" value="Aldolase class I"/>
    <property type="match status" value="1"/>
</dbReference>
<dbReference type="GeneID" id="93262118"/>
<evidence type="ECO:0000313" key="2">
    <source>
        <dbReference type="EMBL" id="SQH24619.1"/>
    </source>
</evidence>
<dbReference type="Proteomes" id="UP000248598">
    <property type="component" value="Chromosome 1"/>
</dbReference>
<dbReference type="PANTHER" id="PTHR43018">
    <property type="entry name" value="PHOSPHO-2-DEHYDRO-3-DEOXYHEPTONATE ALDOLASE"/>
    <property type="match status" value="1"/>
</dbReference>
<gene>
    <name evidence="2" type="primary">aroF</name>
    <name evidence="2" type="ORF">NCTC10529_00810</name>
</gene>
<organism evidence="2 3">
    <name type="scientific">Kingella kingae</name>
    <dbReference type="NCBI Taxonomy" id="504"/>
    <lineage>
        <taxon>Bacteria</taxon>
        <taxon>Pseudomonadati</taxon>
        <taxon>Pseudomonadota</taxon>
        <taxon>Betaproteobacteria</taxon>
        <taxon>Neisseriales</taxon>
        <taxon>Neisseriaceae</taxon>
        <taxon>Kingella</taxon>
    </lineage>
</organism>
<dbReference type="AlphaFoldDB" id="A0AAX2J3K6"/>
<dbReference type="GO" id="GO:0003849">
    <property type="term" value="F:3-deoxy-7-phosphoheptulonate synthase activity"/>
    <property type="evidence" value="ECO:0007669"/>
    <property type="project" value="UniProtKB-EC"/>
</dbReference>
<reference evidence="2 3" key="1">
    <citation type="submission" date="2018-06" db="EMBL/GenBank/DDBJ databases">
        <authorList>
            <consortium name="Pathogen Informatics"/>
            <person name="Doyle S."/>
        </authorList>
    </citation>
    <scope>NUCLEOTIDE SEQUENCE [LARGE SCALE GENOMIC DNA]</scope>
    <source>
        <strain evidence="2 3">NCTC10529</strain>
    </source>
</reference>
<accession>A0AAX2J3K6</accession>
<dbReference type="PANTHER" id="PTHR43018:SF3">
    <property type="entry name" value="CARBOXYSOME FORMATION PROTEIN"/>
    <property type="match status" value="1"/>
</dbReference>
<dbReference type="EC" id="2.5.1.54" evidence="2"/>
<dbReference type="InterPro" id="IPR052899">
    <property type="entry name" value="Class-I_DAHP_synthase"/>
</dbReference>
<dbReference type="InterPro" id="IPR013785">
    <property type="entry name" value="Aldolase_TIM"/>
</dbReference>
<dbReference type="EMBL" id="LS483426">
    <property type="protein sequence ID" value="SQH24619.1"/>
    <property type="molecule type" value="Genomic_DNA"/>
</dbReference>
<keyword evidence="2" id="KW-0808">Transferase</keyword>
<sequence>MIIVMQATAQDEDVQRVVQTIRQQGLSEHISRGKECTIIGAVGDERVFDIAQIEALPQVERAIRIVQDWRIISREAWAQDTQITVRGMALGGHSGIRKIQAIAQTDASSLHLNADSDAALFDPFYTPANPYARAGCFSLENTTQTLHDISQICRQNNKIIVMRIRDSAHLEVALSVQADILYLGGELLANRSLLQEVGSLNIPTIVCKDSHHRVRDWLVAAEQIVLRGNQHVILGDAGTLSLHGEPLRLDVDALVAAKKLSHLPVLANISQLAHRHMDKQTLWALACAAQVDAIIV</sequence>
<dbReference type="InterPro" id="IPR041071">
    <property type="entry name" value="DAHP_snth_FXD"/>
</dbReference>
<evidence type="ECO:0000313" key="3">
    <source>
        <dbReference type="Proteomes" id="UP000248598"/>
    </source>
</evidence>
<name>A0AAX2J3K6_KINKI</name>